<dbReference type="AlphaFoldDB" id="A0A224YI46"/>
<sequence length="108" mass="12293">MSRDCAYNGLTASVPSELAQTKKTIRSKKKKSTKNTLARKLYLYGTSCCSLRARGLTMPRKTCNAAQVTSVTCTNQETRQRREKYKKKITLPGKKRKTEKERGKKKSM</sequence>
<feature type="region of interest" description="Disordered" evidence="1">
    <location>
        <begin position="74"/>
        <end position="108"/>
    </location>
</feature>
<protein>
    <submittedName>
        <fullName evidence="2">Uncharacterized protein</fullName>
    </submittedName>
</protein>
<feature type="compositionally biased region" description="Basic residues" evidence="1">
    <location>
        <begin position="81"/>
        <end position="108"/>
    </location>
</feature>
<evidence type="ECO:0000256" key="1">
    <source>
        <dbReference type="SAM" id="MobiDB-lite"/>
    </source>
</evidence>
<name>A0A224YI46_9ACAR</name>
<accession>A0A224YI46</accession>
<proteinExistence type="predicted"/>
<dbReference type="EMBL" id="GFPF01002314">
    <property type="protein sequence ID" value="MAA13460.1"/>
    <property type="molecule type" value="Transcribed_RNA"/>
</dbReference>
<evidence type="ECO:0000313" key="2">
    <source>
        <dbReference type="EMBL" id="MAA13460.1"/>
    </source>
</evidence>
<reference evidence="2" key="1">
    <citation type="journal article" date="2017" name="Parasit. Vectors">
        <title>Sialotranscriptomics of Rhipicephalus zambeziensis reveals intricate expression profiles of secretory proteins and suggests tight temporal transcriptional regulation during blood-feeding.</title>
        <authorList>
            <person name="de Castro M.H."/>
            <person name="de Klerk D."/>
            <person name="Pienaar R."/>
            <person name="Rees D.J.G."/>
            <person name="Mans B.J."/>
        </authorList>
    </citation>
    <scope>NUCLEOTIDE SEQUENCE</scope>
    <source>
        <tissue evidence="2">Salivary glands</tissue>
    </source>
</reference>
<organism evidence="2">
    <name type="scientific">Rhipicephalus zambeziensis</name>
    <dbReference type="NCBI Taxonomy" id="60191"/>
    <lineage>
        <taxon>Eukaryota</taxon>
        <taxon>Metazoa</taxon>
        <taxon>Ecdysozoa</taxon>
        <taxon>Arthropoda</taxon>
        <taxon>Chelicerata</taxon>
        <taxon>Arachnida</taxon>
        <taxon>Acari</taxon>
        <taxon>Parasitiformes</taxon>
        <taxon>Ixodida</taxon>
        <taxon>Ixodoidea</taxon>
        <taxon>Ixodidae</taxon>
        <taxon>Rhipicephalinae</taxon>
        <taxon>Rhipicephalus</taxon>
        <taxon>Rhipicephalus</taxon>
    </lineage>
</organism>